<gene>
    <name evidence="14 15" type="primary">luxS</name>
    <name evidence="15" type="ORF">Mgrana_00233</name>
</gene>
<dbReference type="PIRSF" id="PIRSF006160">
    <property type="entry name" value="AI2"/>
    <property type="match status" value="1"/>
</dbReference>
<dbReference type="Proteomes" id="UP000266178">
    <property type="component" value="Unassembled WGS sequence"/>
</dbReference>
<evidence type="ECO:0000313" key="15">
    <source>
        <dbReference type="EMBL" id="RIH93884.1"/>
    </source>
</evidence>
<dbReference type="GO" id="GO:0009372">
    <property type="term" value="P:quorum sensing"/>
    <property type="evidence" value="ECO:0007669"/>
    <property type="project" value="UniProtKB-UniRule"/>
</dbReference>
<dbReference type="GO" id="GO:0043768">
    <property type="term" value="F:S-ribosylhomocysteine lyase activity"/>
    <property type="evidence" value="ECO:0007669"/>
    <property type="project" value="UniProtKB-UniRule"/>
</dbReference>
<evidence type="ECO:0000256" key="7">
    <source>
        <dbReference type="ARBA" id="ARBA00022723"/>
    </source>
</evidence>
<accession>A0A399FB93</accession>
<evidence type="ECO:0000256" key="9">
    <source>
        <dbReference type="ARBA" id="ARBA00023004"/>
    </source>
</evidence>
<feature type="binding site" evidence="14">
    <location>
        <position position="61"/>
    </location>
    <ligand>
        <name>Fe cation</name>
        <dbReference type="ChEBI" id="CHEBI:24875"/>
    </ligand>
</feature>
<evidence type="ECO:0000256" key="12">
    <source>
        <dbReference type="ARBA" id="ARBA00030600"/>
    </source>
</evidence>
<evidence type="ECO:0000256" key="8">
    <source>
        <dbReference type="ARBA" id="ARBA00022929"/>
    </source>
</evidence>
<dbReference type="Gene3D" id="3.30.1360.80">
    <property type="entry name" value="S-ribosylhomocysteinase (LuxS)"/>
    <property type="match status" value="1"/>
</dbReference>
<evidence type="ECO:0000256" key="4">
    <source>
        <dbReference type="ARBA" id="ARBA00012240"/>
    </source>
</evidence>
<feature type="binding site" evidence="14">
    <location>
        <position position="57"/>
    </location>
    <ligand>
        <name>Fe cation</name>
        <dbReference type="ChEBI" id="CHEBI:24875"/>
    </ligand>
</feature>
<evidence type="ECO:0000256" key="10">
    <source>
        <dbReference type="ARBA" id="ARBA00023239"/>
    </source>
</evidence>
<dbReference type="NCBIfam" id="NF002606">
    <property type="entry name" value="PRK02260.2-4"/>
    <property type="match status" value="1"/>
</dbReference>
<dbReference type="InterPro" id="IPR011249">
    <property type="entry name" value="Metalloenz_LuxS/M16"/>
</dbReference>
<evidence type="ECO:0000256" key="5">
    <source>
        <dbReference type="ARBA" id="ARBA00015130"/>
    </source>
</evidence>
<keyword evidence="9 14" id="KW-0408">Iron</keyword>
<name>A0A399FB93_9DEIN</name>
<dbReference type="SUPFAM" id="SSF63411">
    <property type="entry name" value="LuxS/MPP-like metallohydrolase"/>
    <property type="match status" value="1"/>
</dbReference>
<comment type="caution">
    <text evidence="15">The sequence shown here is derived from an EMBL/GenBank/DDBJ whole genome shotgun (WGS) entry which is preliminary data.</text>
</comment>
<sequence length="160" mass="17707">MANPIIPESFRLDHQRVRAPYVRLAGVKETPRGDKIEKYDLRLAQPNREAIGTGALHTLEHLLATQMRGHLEGIVDLSPMGCRTGFYLVVLGEPGPEKVLQAFRTTLLEVAEHQGAVPGVSELECGNYRDHDLAGARRWAKAVLEQGLHLQETIEIGEAL</sequence>
<evidence type="ECO:0000256" key="6">
    <source>
        <dbReference type="ARBA" id="ARBA00022654"/>
    </source>
</evidence>
<comment type="function">
    <text evidence="11 14">Involved in the synthesis of autoinducer 2 (AI-2) which is secreted by bacteria and is used to communicate both the cell density and the metabolic potential of the environment. The regulation of gene expression in response to changes in cell density is called quorum sensing. Catalyzes the transformation of S-ribosylhomocysteine (RHC) to homocysteine (HC) and 4,5-dihydroxy-2,3-pentadione (DPD).</text>
</comment>
<comment type="subunit">
    <text evidence="3 14">Homodimer.</text>
</comment>
<keyword evidence="8 14" id="KW-0071">Autoinducer synthesis</keyword>
<dbReference type="AlphaFoldDB" id="A0A399FB93"/>
<evidence type="ECO:0000313" key="16">
    <source>
        <dbReference type="Proteomes" id="UP000266178"/>
    </source>
</evidence>
<comment type="catalytic activity">
    <reaction evidence="1 14">
        <text>S-(5-deoxy-D-ribos-5-yl)-L-homocysteine = (S)-4,5-dihydroxypentane-2,3-dione + L-homocysteine</text>
        <dbReference type="Rhea" id="RHEA:17753"/>
        <dbReference type="ChEBI" id="CHEBI:29484"/>
        <dbReference type="ChEBI" id="CHEBI:58195"/>
        <dbReference type="ChEBI" id="CHEBI:58199"/>
        <dbReference type="EC" id="4.4.1.21"/>
    </reaction>
</comment>
<dbReference type="RefSeq" id="WP_170146369.1">
    <property type="nucleotide sequence ID" value="NZ_BJXM01000004.1"/>
</dbReference>
<keyword evidence="10 14" id="KW-0456">Lyase</keyword>
<dbReference type="InterPro" id="IPR037005">
    <property type="entry name" value="LuxS_sf"/>
</dbReference>
<dbReference type="InterPro" id="IPR003815">
    <property type="entry name" value="S-ribosylhomocysteinase"/>
</dbReference>
<dbReference type="PANTHER" id="PTHR35799">
    <property type="entry name" value="S-RIBOSYLHOMOCYSTEINE LYASE"/>
    <property type="match status" value="1"/>
</dbReference>
<evidence type="ECO:0000256" key="11">
    <source>
        <dbReference type="ARBA" id="ARBA00024654"/>
    </source>
</evidence>
<comment type="cofactor">
    <cofactor evidence="14">
        <name>Fe cation</name>
        <dbReference type="ChEBI" id="CHEBI:24875"/>
    </cofactor>
    <text evidence="14">Binds 1 Fe cation per subunit.</text>
</comment>
<dbReference type="GO" id="GO:0005506">
    <property type="term" value="F:iron ion binding"/>
    <property type="evidence" value="ECO:0007669"/>
    <property type="project" value="InterPro"/>
</dbReference>
<keyword evidence="16" id="KW-1185">Reference proteome</keyword>
<comment type="similarity">
    <text evidence="2 14">Belongs to the LuxS family.</text>
</comment>
<dbReference type="HAMAP" id="MF_00091">
    <property type="entry name" value="LuxS"/>
    <property type="match status" value="1"/>
</dbReference>
<organism evidence="15 16">
    <name type="scientific">Meiothermus granaticius NBRC 107808</name>
    <dbReference type="NCBI Taxonomy" id="1227551"/>
    <lineage>
        <taxon>Bacteria</taxon>
        <taxon>Thermotogati</taxon>
        <taxon>Deinococcota</taxon>
        <taxon>Deinococci</taxon>
        <taxon>Thermales</taxon>
        <taxon>Thermaceae</taxon>
        <taxon>Meiothermus</taxon>
    </lineage>
</organism>
<dbReference type="EC" id="4.4.1.21" evidence="4 14"/>
<evidence type="ECO:0000256" key="3">
    <source>
        <dbReference type="ARBA" id="ARBA00011738"/>
    </source>
</evidence>
<protein>
    <recommendedName>
        <fullName evidence="5 14">S-ribosylhomocysteine lyase</fullName>
        <ecNumber evidence="4 14">4.4.1.21</ecNumber>
    </recommendedName>
    <alternativeName>
        <fullName evidence="12 14">AI-2 synthesis protein</fullName>
    </alternativeName>
    <alternativeName>
        <fullName evidence="13 14">Autoinducer-2 production protein LuxS</fullName>
    </alternativeName>
</protein>
<evidence type="ECO:0000256" key="2">
    <source>
        <dbReference type="ARBA" id="ARBA00007311"/>
    </source>
</evidence>
<dbReference type="PRINTS" id="PR01487">
    <property type="entry name" value="LUXSPROTEIN"/>
</dbReference>
<reference evidence="15 16" key="1">
    <citation type="submission" date="2018-08" db="EMBL/GenBank/DDBJ databases">
        <title>Meiothermus granaticius genome AF-68 sequencing project.</title>
        <authorList>
            <person name="Da Costa M.S."/>
            <person name="Albuquerque L."/>
            <person name="Raposo P."/>
            <person name="Froufe H.J.C."/>
            <person name="Barroso C.S."/>
            <person name="Egas C."/>
        </authorList>
    </citation>
    <scope>NUCLEOTIDE SEQUENCE [LARGE SCALE GENOMIC DNA]</scope>
    <source>
        <strain evidence="15 16">AF-68</strain>
    </source>
</reference>
<keyword evidence="7 14" id="KW-0479">Metal-binding</keyword>
<evidence type="ECO:0000256" key="1">
    <source>
        <dbReference type="ARBA" id="ARBA00000297"/>
    </source>
</evidence>
<feature type="binding site" evidence="14">
    <location>
        <position position="125"/>
    </location>
    <ligand>
        <name>Fe cation</name>
        <dbReference type="ChEBI" id="CHEBI:24875"/>
    </ligand>
</feature>
<keyword evidence="6 14" id="KW-0673">Quorum sensing</keyword>
<dbReference type="Pfam" id="PF02664">
    <property type="entry name" value="LuxS"/>
    <property type="match status" value="1"/>
</dbReference>
<dbReference type="PANTHER" id="PTHR35799:SF1">
    <property type="entry name" value="S-RIBOSYLHOMOCYSTEINE LYASE"/>
    <property type="match status" value="1"/>
</dbReference>
<evidence type="ECO:0000256" key="13">
    <source>
        <dbReference type="ARBA" id="ARBA00031777"/>
    </source>
</evidence>
<evidence type="ECO:0000256" key="14">
    <source>
        <dbReference type="HAMAP-Rule" id="MF_00091"/>
    </source>
</evidence>
<proteinExistence type="inferred from homology"/>
<dbReference type="EMBL" id="QWLB01000002">
    <property type="protein sequence ID" value="RIH93884.1"/>
    <property type="molecule type" value="Genomic_DNA"/>
</dbReference>